<feature type="region of interest" description="Disordered" evidence="13">
    <location>
        <begin position="1400"/>
        <end position="1429"/>
    </location>
</feature>
<dbReference type="Proteomes" id="UP001151295">
    <property type="component" value="Unassembled WGS sequence"/>
</dbReference>
<keyword evidence="4" id="KW-0158">Chromosome</keyword>
<dbReference type="PANTHER" id="PTHR19306">
    <property type="entry name" value="STRUCTURAL MAINTENANCE OF CHROMOSOMES 5,6 SMC5, SMC6"/>
    <property type="match status" value="1"/>
</dbReference>
<dbReference type="SUPFAM" id="SSF52540">
    <property type="entry name" value="P-loop containing nucleoside triphosphate hydrolases"/>
    <property type="match status" value="2"/>
</dbReference>
<keyword evidence="8 12" id="KW-0175">Coiled coil</keyword>
<dbReference type="InterPro" id="IPR016712">
    <property type="entry name" value="Rbsml_bS1m-like"/>
</dbReference>
<feature type="compositionally biased region" description="Basic and acidic residues" evidence="13">
    <location>
        <begin position="470"/>
        <end position="491"/>
    </location>
</feature>
<evidence type="ECO:0000256" key="3">
    <source>
        <dbReference type="ARBA" id="ARBA00006793"/>
    </source>
</evidence>
<evidence type="ECO:0000256" key="5">
    <source>
        <dbReference type="ARBA" id="ARBA00022741"/>
    </source>
</evidence>
<evidence type="ECO:0000256" key="9">
    <source>
        <dbReference type="ARBA" id="ARBA00023172"/>
    </source>
</evidence>
<evidence type="ECO:0000259" key="14">
    <source>
        <dbReference type="Pfam" id="PF02463"/>
    </source>
</evidence>
<feature type="region of interest" description="Disordered" evidence="13">
    <location>
        <begin position="1"/>
        <end position="42"/>
    </location>
</feature>
<dbReference type="Gene3D" id="1.10.287.1490">
    <property type="match status" value="1"/>
</dbReference>
<evidence type="ECO:0000256" key="1">
    <source>
        <dbReference type="ARBA" id="ARBA00004123"/>
    </source>
</evidence>
<comment type="caution">
    <text evidence="15">The sequence shown here is derived from an EMBL/GenBank/DDBJ whole genome shotgun (WGS) entry which is preliminary data.</text>
</comment>
<keyword evidence="5" id="KW-0547">Nucleotide-binding</keyword>
<feature type="region of interest" description="Disordered" evidence="13">
    <location>
        <begin position="1009"/>
        <end position="1042"/>
    </location>
</feature>
<evidence type="ECO:0000256" key="12">
    <source>
        <dbReference type="SAM" id="Coils"/>
    </source>
</evidence>
<evidence type="ECO:0000256" key="10">
    <source>
        <dbReference type="ARBA" id="ARBA00023204"/>
    </source>
</evidence>
<sequence>MDTSSLEPKSVELMDSESKENANEHGLSQSQKGAAMSQNKTGVTRIRGKQTHNIASANSGDSQAAALPEIGVVEVVELIDFMCHEKVVVELCPKVNFITGQNGSGKSAILTALVIALGGSATSTNRASNLRGFVKEGQPRAIVRVQLRNRGTDAYIHDRFGNSIIIERQINRAGNAASQYKIKNGTTGEIVSRKKEDVVAITDHMAIQVDNPINILSQDAAREFLASTSADKMYNFFLKGTQLWQLSEDLKLVRQAITRAEASIEHKRSVLPEMKAEKRRWEQHYEDMRQARDLSTKMTSLSQQMAWAVVKEAETEAKKIDEGIEVQQMKIAKIDDKVGAEESAIDKIKEDATRIEEQAQAYLAQTVPLQAEKSTPQSQAEVLKDALRIFKQTEAEINEEARSTRERMESIEKQIEAERARVEDTSHEGAEKLEAAVAILEETIQAEQAQIQDYQAQQQEYEVQANKLRQEKPSKERELHRLQKEESEARSNLENLQNQVSNRLNAFGKGVTEALAMIEKKQWRSMRPVGPLGKYVKLRNPEWSRIIETTLDKSLNAFLVASHADRITLDEIFRKCRCQSRIVVCSQELFDYSGGEPDTGFLTMLRTLEFSNELVKRQLITLNRIEQIILVEKRAKGDQVMTSNSGGFPRNVVACLTLDGYNVGARTGGLASQIIQLVRPSSRLGEDIGQAIERESRLLENKAHEIRDAEHAVRQLSSEVAKLQKQHQKAGEEIRKCRGRISKAEADIQETKERLNSNRPIRIAALQSELEMLSEQMESIKTQFRDHISQQDLKEEELRGVENSIALIDNRIEAIRDKAERLQRQAEDKSSQCQTHSNNIEYWNAKRANLEEKIKELKLQQQDAQYKVGEMIADARKISDERVEVDHTPAALDQMITECRARLEEIERSSSMSLAEVAEKTQNHINAYNKAKDELKATSRLVTMLKQAHQRRLQKWTQFRDSMTVRTKLHFTKHLYLRGYTGKLEFDHSQHTLIPKVQTDQDLVNERAAKASNGSSSQHGGSGRQASGSGGHQRKDTKSLSGGERSFTTICLLLSLWETMNCPVRALDEFDVFMDAANRHIAMKMMVDSARSKSDTQFILITPQDMPSFRHDADITIFKLNPPARAMEGAFARLFRKSKLASFDRSIKQVYTTYPEVAAQGEWGLKRAMPCKVTTRLATIDQLDSKEQIIDFKAANQQFMLTEAWKENFVESRSPKYAGANDLLQDMTSVFEGPASMSPRSTSADKKDEVAQRDVGPKRNLNMMTRAEWKRFLEEARSRRAEWKDALDKGLFAPEETLTFMNATNKLDTMHDGVHRSPTYHDYAPTNEELMVEGRVLNRAAAGYSVAVQGIIAYLPMQGHSMDAGFQYRDVKTFYVHSARFDSQGRPEVTLGIRPRGARESSYSFDMGTRSNFSFPRSHSRGNSAHKQELVDRLRGIVNLNKALSNSKETTSTTEDESTNTNGNPTSEPGDSAEKSDPINDALDLLNKARR</sequence>
<protein>
    <submittedName>
        <fullName evidence="15">Structural maintenance of chromosomes protein 6</fullName>
        <ecNumber evidence="15">3.6.4.13</ecNumber>
    </submittedName>
</protein>
<dbReference type="GO" id="GO:0003724">
    <property type="term" value="F:RNA helicase activity"/>
    <property type="evidence" value="ECO:0007669"/>
    <property type="project" value="UniProtKB-EC"/>
</dbReference>
<feature type="region of interest" description="Disordered" evidence="13">
    <location>
        <begin position="470"/>
        <end position="492"/>
    </location>
</feature>
<feature type="compositionally biased region" description="Basic and acidic residues" evidence="13">
    <location>
        <begin position="1243"/>
        <end position="1253"/>
    </location>
</feature>
<feature type="compositionally biased region" description="Basic and acidic residues" evidence="13">
    <location>
        <begin position="9"/>
        <end position="23"/>
    </location>
</feature>
<evidence type="ECO:0000256" key="4">
    <source>
        <dbReference type="ARBA" id="ARBA00022454"/>
    </source>
</evidence>
<dbReference type="InterPro" id="IPR027417">
    <property type="entry name" value="P-loop_NTPase"/>
</dbReference>
<evidence type="ECO:0000256" key="8">
    <source>
        <dbReference type="ARBA" id="ARBA00023054"/>
    </source>
</evidence>
<dbReference type="Pfam" id="PF11709">
    <property type="entry name" value="Mit_ribos_Mrp51"/>
    <property type="match status" value="1"/>
</dbReference>
<proteinExistence type="inferred from homology"/>
<dbReference type="InterPro" id="IPR003395">
    <property type="entry name" value="RecF/RecN/SMC_N"/>
</dbReference>
<keyword evidence="10" id="KW-0234">DNA repair</keyword>
<dbReference type="GO" id="GO:0016787">
    <property type="term" value="F:hydrolase activity"/>
    <property type="evidence" value="ECO:0007669"/>
    <property type="project" value="UniProtKB-KW"/>
</dbReference>
<evidence type="ECO:0000313" key="16">
    <source>
        <dbReference type="Proteomes" id="UP001151295"/>
    </source>
</evidence>
<keyword evidence="11" id="KW-0539">Nucleus</keyword>
<keyword evidence="6" id="KW-0227">DNA damage</keyword>
<reference evidence="15" key="1">
    <citation type="submission" date="2022-07" db="EMBL/GenBank/DDBJ databases">
        <title>Phylogenomic reconstructions and comparative analyses of Kickxellomycotina fungi.</title>
        <authorList>
            <person name="Reynolds N.K."/>
            <person name="Stajich J.E."/>
            <person name="Barry K."/>
            <person name="Grigoriev I.V."/>
            <person name="Crous P."/>
            <person name="Smith M.E."/>
        </authorList>
    </citation>
    <scope>NUCLEOTIDE SEQUENCE</scope>
    <source>
        <strain evidence="15">BCRC 34882</strain>
    </source>
</reference>
<feature type="region of interest" description="Disordered" evidence="13">
    <location>
        <begin position="1442"/>
        <end position="1491"/>
    </location>
</feature>
<evidence type="ECO:0000256" key="7">
    <source>
        <dbReference type="ARBA" id="ARBA00022840"/>
    </source>
</evidence>
<keyword evidence="16" id="KW-1185">Reference proteome</keyword>
<feature type="compositionally biased region" description="Polar residues" evidence="13">
    <location>
        <begin position="1401"/>
        <end position="1425"/>
    </location>
</feature>
<feature type="domain" description="RecF/RecN/SMC N-terminal" evidence="14">
    <location>
        <begin position="77"/>
        <end position="1105"/>
    </location>
</feature>
<evidence type="ECO:0000256" key="2">
    <source>
        <dbReference type="ARBA" id="ARBA00004286"/>
    </source>
</evidence>
<feature type="compositionally biased region" description="Polar residues" evidence="13">
    <location>
        <begin position="26"/>
        <end position="42"/>
    </location>
</feature>
<name>A0ABQ8PMD9_9FUNG</name>
<evidence type="ECO:0000256" key="11">
    <source>
        <dbReference type="ARBA" id="ARBA00023242"/>
    </source>
</evidence>
<feature type="region of interest" description="Disordered" evidence="13">
    <location>
        <begin position="1232"/>
        <end position="1253"/>
    </location>
</feature>
<dbReference type="Pfam" id="PF02463">
    <property type="entry name" value="SMC_N"/>
    <property type="match status" value="1"/>
</dbReference>
<keyword evidence="15" id="KW-0378">Hydrolase</keyword>
<gene>
    <name evidence="15" type="primary">smc6</name>
    <name evidence="15" type="ORF">EDC05_004001</name>
</gene>
<dbReference type="EC" id="3.6.4.13" evidence="15"/>
<feature type="compositionally biased region" description="Gly residues" evidence="13">
    <location>
        <begin position="1020"/>
        <end position="1031"/>
    </location>
</feature>
<organism evidence="15 16">
    <name type="scientific">Coemansia umbellata</name>
    <dbReference type="NCBI Taxonomy" id="1424467"/>
    <lineage>
        <taxon>Eukaryota</taxon>
        <taxon>Fungi</taxon>
        <taxon>Fungi incertae sedis</taxon>
        <taxon>Zoopagomycota</taxon>
        <taxon>Kickxellomycotina</taxon>
        <taxon>Kickxellomycetes</taxon>
        <taxon>Kickxellales</taxon>
        <taxon>Kickxellaceae</taxon>
        <taxon>Coemansia</taxon>
    </lineage>
</organism>
<dbReference type="PANTHER" id="PTHR19306:SF6">
    <property type="entry name" value="STRUCTURAL MAINTENANCE OF CHROMOSOMES PROTEIN 6"/>
    <property type="match status" value="1"/>
</dbReference>
<accession>A0ABQ8PMD9</accession>
<keyword evidence="7" id="KW-0067">ATP-binding</keyword>
<keyword evidence="9" id="KW-0233">DNA recombination</keyword>
<comment type="similarity">
    <text evidence="3">Belongs to the SMC family. SMC6 subfamily.</text>
</comment>
<evidence type="ECO:0000313" key="15">
    <source>
        <dbReference type="EMBL" id="KAJ1990581.1"/>
    </source>
</evidence>
<evidence type="ECO:0000256" key="13">
    <source>
        <dbReference type="SAM" id="MobiDB-lite"/>
    </source>
</evidence>
<dbReference type="Gene3D" id="3.40.50.300">
    <property type="entry name" value="P-loop containing nucleotide triphosphate hydrolases"/>
    <property type="match status" value="2"/>
</dbReference>
<feature type="coiled-coil region" evidence="12">
    <location>
        <begin position="692"/>
        <end position="867"/>
    </location>
</feature>
<dbReference type="EMBL" id="JANBQD010000049">
    <property type="protein sequence ID" value="KAJ1990581.1"/>
    <property type="molecule type" value="Genomic_DNA"/>
</dbReference>
<evidence type="ECO:0000256" key="6">
    <source>
        <dbReference type="ARBA" id="ARBA00022763"/>
    </source>
</evidence>
<comment type="subcellular location">
    <subcellularLocation>
        <location evidence="2">Chromosome</location>
    </subcellularLocation>
    <subcellularLocation>
        <location evidence="1">Nucleus</location>
    </subcellularLocation>
</comment>
<dbReference type="SUPFAM" id="SSF57997">
    <property type="entry name" value="Tropomyosin"/>
    <property type="match status" value="1"/>
</dbReference>